<evidence type="ECO:0000256" key="9">
    <source>
        <dbReference type="ARBA" id="ARBA00022827"/>
    </source>
</evidence>
<dbReference type="AlphaFoldDB" id="A0A8H7U9Y2"/>
<evidence type="ECO:0000256" key="11">
    <source>
        <dbReference type="ARBA" id="ARBA00023002"/>
    </source>
</evidence>
<dbReference type="Proteomes" id="UP000654370">
    <property type="component" value="Unassembled WGS sequence"/>
</dbReference>
<dbReference type="Gene3D" id="3.50.50.60">
    <property type="entry name" value="FAD/NAD(P)-binding domain"/>
    <property type="match status" value="2"/>
</dbReference>
<keyword evidence="18" id="KW-0547">Nucleotide-binding</keyword>
<evidence type="ECO:0000256" key="16">
    <source>
        <dbReference type="ARBA" id="ARBA00056905"/>
    </source>
</evidence>
<comment type="similarity">
    <text evidence="3 20">Belongs to the class-I pyridine nucleotide-disulfide oxidoreductase family.</text>
</comment>
<evidence type="ECO:0000256" key="3">
    <source>
        <dbReference type="ARBA" id="ARBA00007532"/>
    </source>
</evidence>
<evidence type="ECO:0000256" key="7">
    <source>
        <dbReference type="ARBA" id="ARBA00022490"/>
    </source>
</evidence>
<accession>A0A8H7U9Y2</accession>
<sequence>LHNGCVISFILASYTTRRAFHIYSSLRKNMSDQVYDYLVIGGGSGGLASARRAGALHSAKVAVVEGSPRLGGTCVNVGCVPKKVMWNTASIAESLREAKEYGFNINAADHAFNWSALKEKRDAYIKRLNGIYERNLNNDKVDYLSGYASFVNKNTVKIQNGDKATEVQAKKILIAVGGHPIIPDVPGAELGISSDGFFDLEHQPKRVAVVGTGYIGVELAGIFHTLGSQVTIFSRTHQILRTFDPIIKDTLLKEMQNVGVDFVFESDVRGLSRDGPEGSPIKVHYASAGKEGETEFDCVLWAVGRLPNTKPLNLEAAGVQTDKRGHVVVDEFQNTSTENIYSLGDVCGHAELTPVAIAAGRKLSDRLFGGEQFRNSKLDYSNIPTVVFSHPTAGTIGLTEEAARQKYGDGNIKIYLSRFTNMWNAMLEHKEPTAYKLICTGPEEKVVGMHIIGRGSDEILQGFAVAIKMGATKADFDSAVAIHPTAAEELVSRILHF</sequence>
<evidence type="ECO:0000256" key="1">
    <source>
        <dbReference type="ARBA" id="ARBA00004173"/>
    </source>
</evidence>
<dbReference type="GO" id="GO:0045454">
    <property type="term" value="P:cell redox homeostasis"/>
    <property type="evidence" value="ECO:0007669"/>
    <property type="project" value="InterPro"/>
</dbReference>
<dbReference type="GO" id="GO:0005739">
    <property type="term" value="C:mitochondrion"/>
    <property type="evidence" value="ECO:0007669"/>
    <property type="project" value="UniProtKB-SubCell"/>
</dbReference>
<dbReference type="FunFam" id="3.50.50.60:FF:000235">
    <property type="entry name" value="Glutathione reductase"/>
    <property type="match status" value="1"/>
</dbReference>
<dbReference type="Pfam" id="PF07992">
    <property type="entry name" value="Pyr_redox_2"/>
    <property type="match status" value="1"/>
</dbReference>
<dbReference type="GO" id="GO:0005829">
    <property type="term" value="C:cytosol"/>
    <property type="evidence" value="ECO:0007669"/>
    <property type="project" value="TreeGrafter"/>
</dbReference>
<keyword evidence="18" id="KW-0520">NAD</keyword>
<evidence type="ECO:0000256" key="14">
    <source>
        <dbReference type="ARBA" id="ARBA00023284"/>
    </source>
</evidence>
<dbReference type="InterPro" id="IPR016156">
    <property type="entry name" value="FAD/NAD-linked_Rdtase_dimer_sf"/>
</dbReference>
<feature type="disulfide bond" description="Redox-active" evidence="19">
    <location>
        <begin position="74"/>
        <end position="79"/>
    </location>
</feature>
<evidence type="ECO:0000313" key="24">
    <source>
        <dbReference type="EMBL" id="KAG2172223.1"/>
    </source>
</evidence>
<feature type="binding site" evidence="18">
    <location>
        <begin position="211"/>
        <end position="218"/>
    </location>
    <ligand>
        <name>NAD(+)</name>
        <dbReference type="ChEBI" id="CHEBI:57540"/>
    </ligand>
</feature>
<dbReference type="InterPro" id="IPR023753">
    <property type="entry name" value="FAD/NAD-binding_dom"/>
</dbReference>
<keyword evidence="12" id="KW-0496">Mitochondrion</keyword>
<dbReference type="PIRSF" id="PIRSF000350">
    <property type="entry name" value="Mercury_reductase_MerA"/>
    <property type="match status" value="1"/>
</dbReference>
<evidence type="ECO:0000256" key="12">
    <source>
        <dbReference type="ARBA" id="ARBA00023128"/>
    </source>
</evidence>
<dbReference type="EC" id="1.8.1.7" evidence="5 21"/>
<dbReference type="GO" id="GO:0050661">
    <property type="term" value="F:NADP binding"/>
    <property type="evidence" value="ECO:0007669"/>
    <property type="project" value="InterPro"/>
</dbReference>
<reference evidence="24" key="1">
    <citation type="submission" date="2020-12" db="EMBL/GenBank/DDBJ databases">
        <title>Metabolic potential, ecology and presence of endohyphal bacteria is reflected in genomic diversity of Mucoromycotina.</title>
        <authorList>
            <person name="Muszewska A."/>
            <person name="Okrasinska A."/>
            <person name="Steczkiewicz K."/>
            <person name="Drgas O."/>
            <person name="Orlowska M."/>
            <person name="Perlinska-Lenart U."/>
            <person name="Aleksandrzak-Piekarczyk T."/>
            <person name="Szatraj K."/>
            <person name="Zielenkiewicz U."/>
            <person name="Pilsyk S."/>
            <person name="Malc E."/>
            <person name="Mieczkowski P."/>
            <person name="Kruszewska J.S."/>
            <person name="Biernat P."/>
            <person name="Pawlowska J."/>
        </authorList>
    </citation>
    <scope>NUCLEOTIDE SEQUENCE</scope>
    <source>
        <strain evidence="24">WA0000067209</strain>
    </source>
</reference>
<organism evidence="24 25">
    <name type="scientific">Mortierella isabellina</name>
    <name type="common">Filamentous fungus</name>
    <name type="synonym">Umbelopsis isabellina</name>
    <dbReference type="NCBI Taxonomy" id="91625"/>
    <lineage>
        <taxon>Eukaryota</taxon>
        <taxon>Fungi</taxon>
        <taxon>Fungi incertae sedis</taxon>
        <taxon>Mucoromycota</taxon>
        <taxon>Mucoromycotina</taxon>
        <taxon>Umbelopsidomycetes</taxon>
        <taxon>Umbelopsidales</taxon>
        <taxon>Umbelopsidaceae</taxon>
        <taxon>Umbelopsis</taxon>
    </lineage>
</organism>
<dbReference type="PANTHER" id="PTHR42737:SF2">
    <property type="entry name" value="GLUTATHIONE REDUCTASE"/>
    <property type="match status" value="1"/>
</dbReference>
<dbReference type="PANTHER" id="PTHR42737">
    <property type="entry name" value="GLUTATHIONE REDUCTASE"/>
    <property type="match status" value="1"/>
</dbReference>
<keyword evidence="9 18" id="KW-0274">FAD</keyword>
<evidence type="ECO:0000256" key="17">
    <source>
        <dbReference type="PIRSR" id="PIRSR000350-2"/>
    </source>
</evidence>
<dbReference type="NCBIfam" id="TIGR01421">
    <property type="entry name" value="gluta_reduc_1"/>
    <property type="match status" value="1"/>
</dbReference>
<dbReference type="SUPFAM" id="SSF51905">
    <property type="entry name" value="FAD/NAD(P)-binding domain"/>
    <property type="match status" value="1"/>
</dbReference>
<protein>
    <recommendedName>
        <fullName evidence="6 21">Glutathione reductase</fullName>
        <ecNumber evidence="5 21">1.8.1.7</ecNumber>
    </recommendedName>
</protein>
<keyword evidence="11 20" id="KW-0560">Oxidoreductase</keyword>
<dbReference type="GO" id="GO:0034599">
    <property type="term" value="P:cellular response to oxidative stress"/>
    <property type="evidence" value="ECO:0007669"/>
    <property type="project" value="TreeGrafter"/>
</dbReference>
<evidence type="ECO:0000256" key="19">
    <source>
        <dbReference type="PIRSR" id="PIRSR000350-4"/>
    </source>
</evidence>
<evidence type="ECO:0000256" key="5">
    <source>
        <dbReference type="ARBA" id="ARBA00012607"/>
    </source>
</evidence>
<evidence type="ECO:0000256" key="8">
    <source>
        <dbReference type="ARBA" id="ARBA00022630"/>
    </source>
</evidence>
<feature type="domain" description="FAD/NAD(P)-binding" evidence="23">
    <location>
        <begin position="35"/>
        <end position="360"/>
    </location>
</feature>
<feature type="domain" description="Pyridine nucleotide-disulphide oxidoreductase dimerisation" evidence="22">
    <location>
        <begin position="383"/>
        <end position="491"/>
    </location>
</feature>
<dbReference type="FunFam" id="3.30.390.30:FF:000003">
    <property type="entry name" value="Glutathione reductase"/>
    <property type="match status" value="1"/>
</dbReference>
<evidence type="ECO:0000256" key="18">
    <source>
        <dbReference type="PIRSR" id="PIRSR000350-3"/>
    </source>
</evidence>
<feature type="binding site" evidence="18">
    <location>
        <position position="304"/>
    </location>
    <ligand>
        <name>NAD(+)</name>
        <dbReference type="ChEBI" id="CHEBI:57540"/>
    </ligand>
</feature>
<dbReference type="EMBL" id="JAEPQZ010000017">
    <property type="protein sequence ID" value="KAG2172223.1"/>
    <property type="molecule type" value="Genomic_DNA"/>
</dbReference>
<proteinExistence type="inferred from homology"/>
<keyword evidence="7 21" id="KW-0963">Cytoplasm</keyword>
<dbReference type="GO" id="GO:0006749">
    <property type="term" value="P:glutathione metabolic process"/>
    <property type="evidence" value="ECO:0007669"/>
    <property type="project" value="InterPro"/>
</dbReference>
<dbReference type="GO" id="GO:0004362">
    <property type="term" value="F:glutathione-disulfide reductase (NADPH) activity"/>
    <property type="evidence" value="ECO:0007669"/>
    <property type="project" value="UniProtKB-EC"/>
</dbReference>
<evidence type="ECO:0000256" key="4">
    <source>
        <dbReference type="ARBA" id="ARBA00011738"/>
    </source>
</evidence>
<evidence type="ECO:0000256" key="20">
    <source>
        <dbReference type="RuleBase" id="RU003691"/>
    </source>
</evidence>
<evidence type="ECO:0000256" key="21">
    <source>
        <dbReference type="RuleBase" id="RU365016"/>
    </source>
</evidence>
<dbReference type="InterPro" id="IPR036188">
    <property type="entry name" value="FAD/NAD-bd_sf"/>
</dbReference>
<dbReference type="GO" id="GO:0050660">
    <property type="term" value="F:flavin adenine dinucleotide binding"/>
    <property type="evidence" value="ECO:0007669"/>
    <property type="project" value="InterPro"/>
</dbReference>
<comment type="cofactor">
    <cofactor evidence="18">
        <name>FAD</name>
        <dbReference type="ChEBI" id="CHEBI:57692"/>
    </cofactor>
    <text evidence="18">Binds 1 FAD per subunit.</text>
</comment>
<dbReference type="NCBIfam" id="NF004776">
    <property type="entry name" value="PRK06116.1"/>
    <property type="match status" value="1"/>
</dbReference>
<dbReference type="InterPro" id="IPR001100">
    <property type="entry name" value="Pyr_nuc-diS_OxRdtase"/>
</dbReference>
<feature type="non-terminal residue" evidence="24">
    <location>
        <position position="1"/>
    </location>
</feature>
<dbReference type="SUPFAM" id="SSF55424">
    <property type="entry name" value="FAD/NAD-linked reductases, dimerisation (C-terminal) domain"/>
    <property type="match status" value="1"/>
</dbReference>
<keyword evidence="25" id="KW-1185">Reference proteome</keyword>
<evidence type="ECO:0000259" key="22">
    <source>
        <dbReference type="Pfam" id="PF02852"/>
    </source>
</evidence>
<dbReference type="Gene3D" id="3.30.390.30">
    <property type="match status" value="1"/>
</dbReference>
<comment type="subunit">
    <text evidence="4">Homodimer.</text>
</comment>
<comment type="function">
    <text evidence="16 21">Catalyzes the reduction of glutathione disulfide (GSSG) to reduced glutathione (GSH). Constitutes the major mechanism to maintain a high GSH:GSSG ratio in the cytosol.</text>
</comment>
<comment type="catalytic activity">
    <reaction evidence="15 21">
        <text>2 glutathione + NADP(+) = glutathione disulfide + NADPH + H(+)</text>
        <dbReference type="Rhea" id="RHEA:11740"/>
        <dbReference type="ChEBI" id="CHEBI:15378"/>
        <dbReference type="ChEBI" id="CHEBI:57783"/>
        <dbReference type="ChEBI" id="CHEBI:57925"/>
        <dbReference type="ChEBI" id="CHEBI:58297"/>
        <dbReference type="ChEBI" id="CHEBI:58349"/>
        <dbReference type="EC" id="1.8.1.7"/>
    </reaction>
</comment>
<evidence type="ECO:0000256" key="6">
    <source>
        <dbReference type="ARBA" id="ARBA00017111"/>
    </source>
</evidence>
<dbReference type="Pfam" id="PF02852">
    <property type="entry name" value="Pyr_redox_dim"/>
    <property type="match status" value="1"/>
</dbReference>
<evidence type="ECO:0000313" key="25">
    <source>
        <dbReference type="Proteomes" id="UP000654370"/>
    </source>
</evidence>
<dbReference type="PRINTS" id="PR00411">
    <property type="entry name" value="PNDRDTASEI"/>
</dbReference>
<comment type="caution">
    <text evidence="24">The sequence shown here is derived from an EMBL/GenBank/DDBJ whole genome shotgun (WGS) entry which is preliminary data.</text>
</comment>
<keyword evidence="13" id="KW-1015">Disulfide bond</keyword>
<evidence type="ECO:0000256" key="13">
    <source>
        <dbReference type="ARBA" id="ARBA00023157"/>
    </source>
</evidence>
<evidence type="ECO:0000256" key="2">
    <source>
        <dbReference type="ARBA" id="ARBA00004496"/>
    </source>
</evidence>
<dbReference type="InterPro" id="IPR006322">
    <property type="entry name" value="Glutathione_Rdtase_euk/bac"/>
</dbReference>
<evidence type="ECO:0000256" key="15">
    <source>
        <dbReference type="ARBA" id="ARBA00049142"/>
    </source>
</evidence>
<feature type="active site" description="Proton acceptor" evidence="17">
    <location>
        <position position="483"/>
    </location>
</feature>
<comment type="subcellular location">
    <subcellularLocation>
        <location evidence="2 21">Cytoplasm</location>
    </subcellularLocation>
    <subcellularLocation>
        <location evidence="1">Mitochondrion</location>
    </subcellularLocation>
</comment>
<name>A0A8H7U9Y2_MORIS</name>
<evidence type="ECO:0000256" key="10">
    <source>
        <dbReference type="ARBA" id="ARBA00022857"/>
    </source>
</evidence>
<feature type="binding site" evidence="18">
    <location>
        <position position="345"/>
    </location>
    <ligand>
        <name>FAD</name>
        <dbReference type="ChEBI" id="CHEBI:57692"/>
    </ligand>
</feature>
<keyword evidence="8 20" id="KW-0285">Flavoprotein</keyword>
<dbReference type="InterPro" id="IPR012999">
    <property type="entry name" value="Pyr_OxRdtase_I_AS"/>
</dbReference>
<dbReference type="PRINTS" id="PR00368">
    <property type="entry name" value="FADPNR"/>
</dbReference>
<dbReference type="PROSITE" id="PS00076">
    <property type="entry name" value="PYRIDINE_REDOX_1"/>
    <property type="match status" value="1"/>
</dbReference>
<keyword evidence="14 20" id="KW-0676">Redox-active center</keyword>
<dbReference type="InterPro" id="IPR004099">
    <property type="entry name" value="Pyr_nucl-diS_OxRdtase_dimer"/>
</dbReference>
<dbReference type="FunFam" id="3.50.50.60:FF:000671">
    <property type="entry name" value="Thioredoxin reductase 2, tandem duplicate 1"/>
    <property type="match status" value="1"/>
</dbReference>
<feature type="binding site" evidence="18">
    <location>
        <position position="83"/>
    </location>
    <ligand>
        <name>FAD</name>
        <dbReference type="ChEBI" id="CHEBI:57692"/>
    </ligand>
</feature>
<keyword evidence="10 21" id="KW-0521">NADP</keyword>
<dbReference type="OrthoDB" id="5956163at2759"/>
<gene>
    <name evidence="24" type="ORF">INT43_004764</name>
</gene>
<evidence type="ECO:0000259" key="23">
    <source>
        <dbReference type="Pfam" id="PF07992"/>
    </source>
</evidence>
<dbReference type="InterPro" id="IPR046952">
    <property type="entry name" value="GSHR/TRXR-like"/>
</dbReference>